<evidence type="ECO:0000256" key="7">
    <source>
        <dbReference type="ARBA" id="ARBA00023002"/>
    </source>
</evidence>
<dbReference type="EC" id="1.14.99.56" evidence="15"/>
<comment type="caution">
    <text evidence="18">The sequence shown here is derived from an EMBL/GenBank/DDBJ whole genome shotgun (WGS) entry which is preliminary data.</text>
</comment>
<keyword evidence="7" id="KW-0560">Oxidoreductase</keyword>
<comment type="subcellular location">
    <subcellularLocation>
        <location evidence="2">Secreted</location>
    </subcellularLocation>
</comment>
<keyword evidence="8" id="KW-0186">Copper</keyword>
<comment type="similarity">
    <text evidence="13">Belongs to the polysaccharide monooxygenase AA9 family.</text>
</comment>
<evidence type="ECO:0000313" key="19">
    <source>
        <dbReference type="Proteomes" id="UP000298493"/>
    </source>
</evidence>
<dbReference type="AlphaFoldDB" id="A0A4Z1PE72"/>
<evidence type="ECO:0000256" key="8">
    <source>
        <dbReference type="ARBA" id="ARBA00023008"/>
    </source>
</evidence>
<evidence type="ECO:0000256" key="14">
    <source>
        <dbReference type="ARBA" id="ARBA00045077"/>
    </source>
</evidence>
<dbReference type="PANTHER" id="PTHR33353:SF10">
    <property type="entry name" value="ENDO-BETA-1,4-GLUCANASE D"/>
    <property type="match status" value="1"/>
</dbReference>
<dbReference type="InterPro" id="IPR049892">
    <property type="entry name" value="AA9"/>
</dbReference>
<keyword evidence="9" id="KW-0503">Monooxygenase</keyword>
<gene>
    <name evidence="18" type="ORF">E6O75_ATG03622</name>
</gene>
<evidence type="ECO:0000256" key="11">
    <source>
        <dbReference type="ARBA" id="ARBA00023277"/>
    </source>
</evidence>
<dbReference type="GO" id="GO:0004497">
    <property type="term" value="F:monooxygenase activity"/>
    <property type="evidence" value="ECO:0007669"/>
    <property type="project" value="UniProtKB-KW"/>
</dbReference>
<protein>
    <recommendedName>
        <fullName evidence="15">lytic cellulose monooxygenase (C4-dehydrogenating)</fullName>
        <ecNumber evidence="15">1.14.99.56</ecNumber>
    </recommendedName>
</protein>
<evidence type="ECO:0000256" key="12">
    <source>
        <dbReference type="ARBA" id="ARBA00023326"/>
    </source>
</evidence>
<evidence type="ECO:0000256" key="10">
    <source>
        <dbReference type="ARBA" id="ARBA00023157"/>
    </source>
</evidence>
<evidence type="ECO:0000259" key="17">
    <source>
        <dbReference type="Pfam" id="PF03443"/>
    </source>
</evidence>
<comment type="cofactor">
    <cofactor evidence="1">
        <name>Cu(2+)</name>
        <dbReference type="ChEBI" id="CHEBI:29036"/>
    </cofactor>
</comment>
<keyword evidence="18" id="KW-0456">Lyase</keyword>
<evidence type="ECO:0000256" key="2">
    <source>
        <dbReference type="ARBA" id="ARBA00004613"/>
    </source>
</evidence>
<evidence type="ECO:0000256" key="3">
    <source>
        <dbReference type="ARBA" id="ARBA00022525"/>
    </source>
</evidence>
<evidence type="ECO:0000256" key="13">
    <source>
        <dbReference type="ARBA" id="ARBA00044502"/>
    </source>
</evidence>
<dbReference type="CDD" id="cd21175">
    <property type="entry name" value="LPMO_AA9"/>
    <property type="match status" value="1"/>
</dbReference>
<evidence type="ECO:0000256" key="9">
    <source>
        <dbReference type="ARBA" id="ARBA00023033"/>
    </source>
</evidence>
<keyword evidence="6" id="KW-0136">Cellulose degradation</keyword>
<evidence type="ECO:0000256" key="16">
    <source>
        <dbReference type="SAM" id="SignalP"/>
    </source>
</evidence>
<keyword evidence="5 16" id="KW-0732">Signal</keyword>
<dbReference type="Proteomes" id="UP000298493">
    <property type="component" value="Unassembled WGS sequence"/>
</dbReference>
<keyword evidence="19" id="KW-1185">Reference proteome</keyword>
<evidence type="ECO:0000256" key="5">
    <source>
        <dbReference type="ARBA" id="ARBA00022729"/>
    </source>
</evidence>
<dbReference type="EMBL" id="SNSC02000003">
    <property type="protein sequence ID" value="TID25759.1"/>
    <property type="molecule type" value="Genomic_DNA"/>
</dbReference>
<keyword evidence="10" id="KW-1015">Disulfide bond</keyword>
<sequence length="359" mass="39230">MTKIIVAAVLLAAQAGAHYGVRKIEVDGVVYPAWDVRIDSYLGPVKRVEWSHQNVPTQMGFSKDPNSHEFGPITNIDSPAIACGEKAEAPSIKAIARAGAEINVTWTSIIKMHKGPVLSYMGYLPTPSTSINTVKFFKIQDESYDPRTDTWASDRAASAGNSYTLRIPSDVVPGPYVLRTEMLALHANTASMKMTPVGGPEFYLHCFNIEVLGNGTVAPEGTTFPGTYKATDPGMGFVPYFGEGSGVERNKFFVSPGGKKYEGKYDLPAGPAPVVKETGAYTGELQTKYEAIRDRMQDANSKIIEMVNKAWPANKEFSMSVGLAYMKTQMSTEWKDAWAAYSKVQSEVQGLKDEIQKAQ</sequence>
<comment type="catalytic activity">
    <reaction evidence="14">
        <text>[(1-&gt;4)-beta-D-glucosyl]n+m + reduced acceptor + O2 = 4-dehydro-beta-D-glucosyl-[(1-&gt;4)-beta-D-glucosyl]n-1 + [(1-&gt;4)-beta-D-glucosyl]m + acceptor + H2O.</text>
        <dbReference type="EC" id="1.14.99.56"/>
    </reaction>
</comment>
<evidence type="ECO:0000256" key="4">
    <source>
        <dbReference type="ARBA" id="ARBA00022723"/>
    </source>
</evidence>
<dbReference type="GO" id="GO:0016829">
    <property type="term" value="F:lyase activity"/>
    <property type="evidence" value="ECO:0007669"/>
    <property type="project" value="UniProtKB-KW"/>
</dbReference>
<accession>A0A4Z1PE72</accession>
<dbReference type="PANTHER" id="PTHR33353">
    <property type="entry name" value="PUTATIVE (AFU_ORTHOLOGUE AFUA_1G12560)-RELATED"/>
    <property type="match status" value="1"/>
</dbReference>
<feature type="signal peptide" evidence="16">
    <location>
        <begin position="1"/>
        <end position="17"/>
    </location>
</feature>
<dbReference type="InterPro" id="IPR005103">
    <property type="entry name" value="AA9_LPMO"/>
</dbReference>
<proteinExistence type="inferred from homology"/>
<evidence type="ECO:0000313" key="18">
    <source>
        <dbReference type="EMBL" id="TID25759.1"/>
    </source>
</evidence>
<keyword evidence="3" id="KW-0964">Secreted</keyword>
<name>A0A4Z1PE72_9PEZI</name>
<keyword evidence="12" id="KW-0624">Polysaccharide degradation</keyword>
<dbReference type="GO" id="GO:0046872">
    <property type="term" value="F:metal ion binding"/>
    <property type="evidence" value="ECO:0007669"/>
    <property type="project" value="UniProtKB-KW"/>
</dbReference>
<evidence type="ECO:0000256" key="1">
    <source>
        <dbReference type="ARBA" id="ARBA00001973"/>
    </source>
</evidence>
<keyword evidence="11" id="KW-0119">Carbohydrate metabolism</keyword>
<evidence type="ECO:0000256" key="6">
    <source>
        <dbReference type="ARBA" id="ARBA00023001"/>
    </source>
</evidence>
<dbReference type="Gene3D" id="2.70.50.70">
    <property type="match status" value="1"/>
</dbReference>
<feature type="chain" id="PRO_5021241524" description="lytic cellulose monooxygenase (C4-dehydrogenating)" evidence="16">
    <location>
        <begin position="18"/>
        <end position="359"/>
    </location>
</feature>
<evidence type="ECO:0000256" key="15">
    <source>
        <dbReference type="ARBA" id="ARBA00047174"/>
    </source>
</evidence>
<dbReference type="Pfam" id="PF03443">
    <property type="entry name" value="AA9"/>
    <property type="match status" value="1"/>
</dbReference>
<keyword evidence="4" id="KW-0479">Metal-binding</keyword>
<reference evidence="18 19" key="1">
    <citation type="submission" date="2019-04" db="EMBL/GenBank/DDBJ databases">
        <title>High contiguity whole genome sequence and gene annotation resource for two Venturia nashicola isolates.</title>
        <authorList>
            <person name="Prokchorchik M."/>
            <person name="Won K."/>
            <person name="Lee Y."/>
            <person name="Choi E.D."/>
            <person name="Segonzac C."/>
            <person name="Sohn K.H."/>
        </authorList>
    </citation>
    <scope>NUCLEOTIDE SEQUENCE [LARGE SCALE GENOMIC DNA]</scope>
    <source>
        <strain evidence="18 19">PRI2</strain>
    </source>
</reference>
<feature type="domain" description="Auxiliary Activity family 9 catalytic" evidence="17">
    <location>
        <begin position="18"/>
        <end position="237"/>
    </location>
</feature>
<organism evidence="18 19">
    <name type="scientific">Venturia nashicola</name>
    <dbReference type="NCBI Taxonomy" id="86259"/>
    <lineage>
        <taxon>Eukaryota</taxon>
        <taxon>Fungi</taxon>
        <taxon>Dikarya</taxon>
        <taxon>Ascomycota</taxon>
        <taxon>Pezizomycotina</taxon>
        <taxon>Dothideomycetes</taxon>
        <taxon>Pleosporomycetidae</taxon>
        <taxon>Venturiales</taxon>
        <taxon>Venturiaceae</taxon>
        <taxon>Venturia</taxon>
    </lineage>
</organism>
<dbReference type="GO" id="GO:0005576">
    <property type="term" value="C:extracellular region"/>
    <property type="evidence" value="ECO:0007669"/>
    <property type="project" value="UniProtKB-SubCell"/>
</dbReference>
<dbReference type="GO" id="GO:0030245">
    <property type="term" value="P:cellulose catabolic process"/>
    <property type="evidence" value="ECO:0007669"/>
    <property type="project" value="UniProtKB-KW"/>
</dbReference>